<accession>A0A848HFP2</accession>
<feature type="transmembrane region" description="Helical" evidence="2">
    <location>
        <begin position="540"/>
        <end position="563"/>
    </location>
</feature>
<keyword evidence="2" id="KW-1133">Transmembrane helix</keyword>
<keyword evidence="2" id="KW-0472">Membrane</keyword>
<keyword evidence="5" id="KW-1185">Reference proteome</keyword>
<dbReference type="SUPFAM" id="SSF56112">
    <property type="entry name" value="Protein kinase-like (PK-like)"/>
    <property type="match status" value="1"/>
</dbReference>
<dbReference type="CDD" id="cd05121">
    <property type="entry name" value="ABC1_ADCK3-like"/>
    <property type="match status" value="1"/>
</dbReference>
<feature type="transmembrane region" description="Helical" evidence="2">
    <location>
        <begin position="511"/>
        <end position="534"/>
    </location>
</feature>
<dbReference type="RefSeq" id="WP_169422604.1">
    <property type="nucleotide sequence ID" value="NZ_JABBFX010000004.1"/>
</dbReference>
<dbReference type="EMBL" id="JABBFX010000004">
    <property type="protein sequence ID" value="NML48280.1"/>
    <property type="molecule type" value="Genomic_DNA"/>
</dbReference>
<feature type="domain" description="ABC1 atypical kinase-like" evidence="3">
    <location>
        <begin position="99"/>
        <end position="355"/>
    </location>
</feature>
<proteinExistence type="inferred from homology"/>
<evidence type="ECO:0000313" key="5">
    <source>
        <dbReference type="Proteomes" id="UP000541185"/>
    </source>
</evidence>
<evidence type="ECO:0000313" key="4">
    <source>
        <dbReference type="EMBL" id="NML48280.1"/>
    </source>
</evidence>
<reference evidence="4 5" key="1">
    <citation type="submission" date="2020-04" db="EMBL/GenBank/DDBJ databases">
        <title>Ramlibacter sp. G-1-2-2 isolated from soil.</title>
        <authorList>
            <person name="Dahal R.H."/>
        </authorList>
    </citation>
    <scope>NUCLEOTIDE SEQUENCE [LARGE SCALE GENOMIC DNA]</scope>
    <source>
        <strain evidence="4 5">G-1-2-2</strain>
    </source>
</reference>
<sequence length="577" mass="64134">MLWQALASMRDLARLYEIASVLVRYGFGDMVRRMGLADTLERAGRVLRWQDASDYAHLAPPARVRRAMEDLGPAFVKLGQVLATRLDLFEPEWIAEFSQLHDHARPVPYEAMRVQLTEDLGGPPEEMFARFDPEPVAAASLAQVYRAQLPGGEEVVVKARRPGIRPVVEADLRLLMRLAELVERESPELRALRPRQLVHEFTQSLLRELDFSSEARNARRMAQNFAGYRDEDAPPAEAGPSQPLIVIPRVFWDCERACVQEFIDGIPGTQLARVDAAGLDRRVLARRGARAVLKMILQDGFFHADPHPGNVFYLPGNRIAFIDFGMVGRLTEQRREQLLRLLLGLVQQRAADVADVLADWAGDDAPDLDALLLALDGFVDQYRGVPLAQLRLGAMLNDAVGVLRQHRLTLPPDLGLLVKAFISLEGMGRELDPDFDMAGQAAPILERAVRDSYSPRVVFQRGWRSLLDAASLVSSLPRDLSRLMRAARRGRIDVQVEVRHLQRLGNQLDRAVSRLVVGVVVAALIVGSSIVMTVPGGLRLFGWPVLGLLGFLGAVAGGLWLLVSIWRSGRSDADRDD</sequence>
<comment type="similarity">
    <text evidence="1">Belongs to the protein kinase superfamily. ADCK protein kinase family.</text>
</comment>
<comment type="caution">
    <text evidence="4">The sequence shown here is derived from an EMBL/GenBank/DDBJ whole genome shotgun (WGS) entry which is preliminary data.</text>
</comment>
<dbReference type="PANTHER" id="PTHR10566:SF113">
    <property type="entry name" value="PROTEIN ACTIVITY OF BC1 COMPLEX KINASE 7, CHLOROPLASTIC"/>
    <property type="match status" value="1"/>
</dbReference>
<dbReference type="InterPro" id="IPR004147">
    <property type="entry name" value="ABC1_dom"/>
</dbReference>
<dbReference type="Proteomes" id="UP000541185">
    <property type="component" value="Unassembled WGS sequence"/>
</dbReference>
<organism evidence="4 5">
    <name type="scientific">Ramlibacter agri</name>
    <dbReference type="NCBI Taxonomy" id="2728837"/>
    <lineage>
        <taxon>Bacteria</taxon>
        <taxon>Pseudomonadati</taxon>
        <taxon>Pseudomonadota</taxon>
        <taxon>Betaproteobacteria</taxon>
        <taxon>Burkholderiales</taxon>
        <taxon>Comamonadaceae</taxon>
        <taxon>Ramlibacter</taxon>
    </lineage>
</organism>
<evidence type="ECO:0000256" key="1">
    <source>
        <dbReference type="ARBA" id="ARBA00009670"/>
    </source>
</evidence>
<gene>
    <name evidence="4" type="ORF">HHL11_31315</name>
</gene>
<dbReference type="Pfam" id="PF03109">
    <property type="entry name" value="ABC1"/>
    <property type="match status" value="1"/>
</dbReference>
<evidence type="ECO:0000256" key="2">
    <source>
        <dbReference type="SAM" id="Phobius"/>
    </source>
</evidence>
<evidence type="ECO:0000259" key="3">
    <source>
        <dbReference type="Pfam" id="PF03109"/>
    </source>
</evidence>
<keyword evidence="4" id="KW-0830">Ubiquinone</keyword>
<keyword evidence="2" id="KW-0812">Transmembrane</keyword>
<name>A0A848HFP2_9BURK</name>
<dbReference type="PANTHER" id="PTHR10566">
    <property type="entry name" value="CHAPERONE-ACTIVITY OF BC1 COMPLEX CABC1 -RELATED"/>
    <property type="match status" value="1"/>
</dbReference>
<dbReference type="AlphaFoldDB" id="A0A848HFP2"/>
<dbReference type="InterPro" id="IPR011009">
    <property type="entry name" value="Kinase-like_dom_sf"/>
</dbReference>
<protein>
    <submittedName>
        <fullName evidence="4">Ubiquinone biosynthesis protein UbiB</fullName>
    </submittedName>
</protein>
<dbReference type="InterPro" id="IPR050154">
    <property type="entry name" value="UbiB_kinase"/>
</dbReference>